<evidence type="ECO:0000256" key="1">
    <source>
        <dbReference type="SAM" id="Phobius"/>
    </source>
</evidence>
<reference evidence="2" key="2">
    <citation type="journal article" date="2024" name="Plant">
        <title>Genomic evolution and insights into agronomic trait innovations of Sesamum species.</title>
        <authorList>
            <person name="Miao H."/>
            <person name="Wang L."/>
            <person name="Qu L."/>
            <person name="Liu H."/>
            <person name="Sun Y."/>
            <person name="Le M."/>
            <person name="Wang Q."/>
            <person name="Wei S."/>
            <person name="Zheng Y."/>
            <person name="Lin W."/>
            <person name="Duan Y."/>
            <person name="Cao H."/>
            <person name="Xiong S."/>
            <person name="Wang X."/>
            <person name="Wei L."/>
            <person name="Li C."/>
            <person name="Ma Q."/>
            <person name="Ju M."/>
            <person name="Zhao R."/>
            <person name="Li G."/>
            <person name="Mu C."/>
            <person name="Tian Q."/>
            <person name="Mei H."/>
            <person name="Zhang T."/>
            <person name="Gao T."/>
            <person name="Zhang H."/>
        </authorList>
    </citation>
    <scope>NUCLEOTIDE SEQUENCE</scope>
    <source>
        <strain evidence="2">G02</strain>
    </source>
</reference>
<comment type="caution">
    <text evidence="2">The sequence shown here is derived from an EMBL/GenBank/DDBJ whole genome shotgun (WGS) entry which is preliminary data.</text>
</comment>
<accession>A0AAW2MYQ4</accession>
<sequence length="181" mass="19433">MNISDSACAAAVKSILCATCDPFAAKLFNVGSDLRSVPVLCNSTAGTAVSSLSSQEDDSFCSTVWESCQNVLILNSPFAPALQSKARVPRNVTLSKLTDLWGSKSEFCSAFGGASDENSLCLMANLFRLTKQIRCLPKGICLTRFHISIWLLILMAPPCVLLNLAGKIWLATSQEQDSGTY</sequence>
<dbReference type="PANTHER" id="PTHR19328:SF60">
    <property type="entry name" value="HIPL1 PROTEIN-LIKE"/>
    <property type="match status" value="1"/>
</dbReference>
<gene>
    <name evidence="2" type="ORF">Sradi_4839000</name>
</gene>
<name>A0AAW2MYQ4_SESRA</name>
<evidence type="ECO:0000313" key="2">
    <source>
        <dbReference type="EMBL" id="KAL0336271.1"/>
    </source>
</evidence>
<keyword evidence="1" id="KW-0472">Membrane</keyword>
<keyword evidence="1" id="KW-0812">Transmembrane</keyword>
<feature type="transmembrane region" description="Helical" evidence="1">
    <location>
        <begin position="145"/>
        <end position="165"/>
    </location>
</feature>
<reference evidence="2" key="1">
    <citation type="submission" date="2020-06" db="EMBL/GenBank/DDBJ databases">
        <authorList>
            <person name="Li T."/>
            <person name="Hu X."/>
            <person name="Zhang T."/>
            <person name="Song X."/>
            <person name="Zhang H."/>
            <person name="Dai N."/>
            <person name="Sheng W."/>
            <person name="Hou X."/>
            <person name="Wei L."/>
        </authorList>
    </citation>
    <scope>NUCLEOTIDE SEQUENCE</scope>
    <source>
        <strain evidence="2">G02</strain>
        <tissue evidence="2">Leaf</tissue>
    </source>
</reference>
<proteinExistence type="predicted"/>
<organism evidence="2">
    <name type="scientific">Sesamum radiatum</name>
    <name type="common">Black benniseed</name>
    <dbReference type="NCBI Taxonomy" id="300843"/>
    <lineage>
        <taxon>Eukaryota</taxon>
        <taxon>Viridiplantae</taxon>
        <taxon>Streptophyta</taxon>
        <taxon>Embryophyta</taxon>
        <taxon>Tracheophyta</taxon>
        <taxon>Spermatophyta</taxon>
        <taxon>Magnoliopsida</taxon>
        <taxon>eudicotyledons</taxon>
        <taxon>Gunneridae</taxon>
        <taxon>Pentapetalae</taxon>
        <taxon>asterids</taxon>
        <taxon>lamiids</taxon>
        <taxon>Lamiales</taxon>
        <taxon>Pedaliaceae</taxon>
        <taxon>Sesamum</taxon>
    </lineage>
</organism>
<protein>
    <submittedName>
        <fullName evidence="2">HIPL1 protein</fullName>
    </submittedName>
</protein>
<keyword evidence="1" id="KW-1133">Transmembrane helix</keyword>
<dbReference type="AlphaFoldDB" id="A0AAW2MYQ4"/>
<dbReference type="PANTHER" id="PTHR19328">
    <property type="entry name" value="HEDGEHOG-INTERACTING PROTEIN"/>
    <property type="match status" value="1"/>
</dbReference>
<dbReference type="EMBL" id="JACGWJ010000021">
    <property type="protein sequence ID" value="KAL0336271.1"/>
    <property type="molecule type" value="Genomic_DNA"/>
</dbReference>